<gene>
    <name evidence="8" type="ORF">GGR25_001690</name>
</gene>
<evidence type="ECO:0000256" key="5">
    <source>
        <dbReference type="SAM" id="MobiDB-lite"/>
    </source>
</evidence>
<evidence type="ECO:0000256" key="3">
    <source>
        <dbReference type="ARBA" id="ARBA00022989"/>
    </source>
</evidence>
<dbReference type="InterPro" id="IPR037682">
    <property type="entry name" value="TonB_C"/>
</dbReference>
<organism evidence="8 9">
    <name type="scientific">Kaistia hirudinis</name>
    <dbReference type="NCBI Taxonomy" id="1293440"/>
    <lineage>
        <taxon>Bacteria</taxon>
        <taxon>Pseudomonadati</taxon>
        <taxon>Pseudomonadota</taxon>
        <taxon>Alphaproteobacteria</taxon>
        <taxon>Hyphomicrobiales</taxon>
        <taxon>Kaistiaceae</taxon>
        <taxon>Kaistia</taxon>
    </lineage>
</organism>
<keyword evidence="4" id="KW-0472">Membrane</keyword>
<evidence type="ECO:0000256" key="6">
    <source>
        <dbReference type="SAM" id="SignalP"/>
    </source>
</evidence>
<evidence type="ECO:0000256" key="4">
    <source>
        <dbReference type="ARBA" id="ARBA00023136"/>
    </source>
</evidence>
<dbReference type="GO" id="GO:0055085">
    <property type="term" value="P:transmembrane transport"/>
    <property type="evidence" value="ECO:0007669"/>
    <property type="project" value="InterPro"/>
</dbReference>
<reference evidence="8 9" key="1">
    <citation type="submission" date="2020-08" db="EMBL/GenBank/DDBJ databases">
        <title>Genomic Encyclopedia of Type Strains, Phase IV (KMG-IV): sequencing the most valuable type-strain genomes for metagenomic binning, comparative biology and taxonomic classification.</title>
        <authorList>
            <person name="Goeker M."/>
        </authorList>
    </citation>
    <scope>NUCLEOTIDE SEQUENCE [LARGE SCALE GENOMIC DNA]</scope>
    <source>
        <strain evidence="8 9">DSM 25966</strain>
    </source>
</reference>
<evidence type="ECO:0000256" key="1">
    <source>
        <dbReference type="ARBA" id="ARBA00004167"/>
    </source>
</evidence>
<dbReference type="SUPFAM" id="SSF74653">
    <property type="entry name" value="TolA/TonB C-terminal domain"/>
    <property type="match status" value="1"/>
</dbReference>
<protein>
    <submittedName>
        <fullName evidence="8">Protein TonB</fullName>
    </submittedName>
</protein>
<dbReference type="Proteomes" id="UP000553963">
    <property type="component" value="Unassembled WGS sequence"/>
</dbReference>
<evidence type="ECO:0000259" key="7">
    <source>
        <dbReference type="PROSITE" id="PS52015"/>
    </source>
</evidence>
<feature type="region of interest" description="Disordered" evidence="5">
    <location>
        <begin position="224"/>
        <end position="317"/>
    </location>
</feature>
<sequence length="404" mass="41317">MLRRRWIVAIALSLVAHAGLVMALTPTDTTMEEAGSGAGSKVVGSVDAVIGIDMPVETLTEATEMASVQPVTQAETTTTEAAQAIETTEVAALQPTEITPPAPSVVEPAPLAATAPQEIEPQQAAPQEISATAPADPVDAPSQNEVASVTPLEETAAAAVESDLAAAAAVVPESEPVAAAPAVATIETASVAPTEAVASEIAPAEPVQPVEAPREVAAVTPVTPIEAIEPVREEIPEIAEAPKPEPRPAVKPEAKPERRAAKVRTALLPRKAEKPVTPPRGSGELADTKGGEEADADSEATDPGRGRSTEAGRGNAFKAGYAARVAAKLRRARRAIDDSDARGTAHVAFVIGAGGAISALRLVASSGNGDVDRAALATVQRAAPFPPPPKSPYPIRVPIEFRSR</sequence>
<evidence type="ECO:0000313" key="8">
    <source>
        <dbReference type="EMBL" id="MBB3930651.1"/>
    </source>
</evidence>
<evidence type="ECO:0000256" key="2">
    <source>
        <dbReference type="ARBA" id="ARBA00022692"/>
    </source>
</evidence>
<dbReference type="EMBL" id="JACIDS010000002">
    <property type="protein sequence ID" value="MBB3930651.1"/>
    <property type="molecule type" value="Genomic_DNA"/>
</dbReference>
<accession>A0A840AP60</accession>
<keyword evidence="2" id="KW-0812">Transmembrane</keyword>
<feature type="signal peptide" evidence="6">
    <location>
        <begin position="1"/>
        <end position="23"/>
    </location>
</feature>
<dbReference type="InterPro" id="IPR006260">
    <property type="entry name" value="TonB/TolA_C"/>
</dbReference>
<dbReference type="Pfam" id="PF13103">
    <property type="entry name" value="TonB_2"/>
    <property type="match status" value="1"/>
</dbReference>
<keyword evidence="3" id="KW-1133">Transmembrane helix</keyword>
<evidence type="ECO:0000313" key="9">
    <source>
        <dbReference type="Proteomes" id="UP000553963"/>
    </source>
</evidence>
<feature type="region of interest" description="Disordered" evidence="5">
    <location>
        <begin position="121"/>
        <end position="142"/>
    </location>
</feature>
<feature type="domain" description="TonB C-terminal" evidence="7">
    <location>
        <begin position="317"/>
        <end position="404"/>
    </location>
</feature>
<keyword evidence="9" id="KW-1185">Reference proteome</keyword>
<comment type="caution">
    <text evidence="8">The sequence shown here is derived from an EMBL/GenBank/DDBJ whole genome shotgun (WGS) entry which is preliminary data.</text>
</comment>
<dbReference type="PROSITE" id="PS52015">
    <property type="entry name" value="TONB_CTD"/>
    <property type="match status" value="1"/>
</dbReference>
<dbReference type="AlphaFoldDB" id="A0A840AP60"/>
<name>A0A840AP60_9HYPH</name>
<feature type="compositionally biased region" description="Basic and acidic residues" evidence="5">
    <location>
        <begin position="229"/>
        <end position="260"/>
    </location>
</feature>
<comment type="subcellular location">
    <subcellularLocation>
        <location evidence="1">Membrane</location>
        <topology evidence="1">Single-pass membrane protein</topology>
    </subcellularLocation>
</comment>
<dbReference type="NCBIfam" id="TIGR01352">
    <property type="entry name" value="tonB_Cterm"/>
    <property type="match status" value="1"/>
</dbReference>
<dbReference type="GO" id="GO:0016020">
    <property type="term" value="C:membrane"/>
    <property type="evidence" value="ECO:0007669"/>
    <property type="project" value="UniProtKB-SubCell"/>
</dbReference>
<dbReference type="RefSeq" id="WP_183398288.1">
    <property type="nucleotide sequence ID" value="NZ_JACIDS010000002.1"/>
</dbReference>
<dbReference type="Gene3D" id="3.30.1150.10">
    <property type="match status" value="1"/>
</dbReference>
<feature type="chain" id="PRO_5032334511" evidence="6">
    <location>
        <begin position="24"/>
        <end position="404"/>
    </location>
</feature>
<keyword evidence="6" id="KW-0732">Signal</keyword>
<proteinExistence type="predicted"/>